<sequence>MTSPARSLLRTPAPGKEIDLPARMVGEGFQIAARSQKTYVATGAPVVFFDVLSDDGERIGMANAILEPRSEAVAGIGHVCVTLSEAHASAELLTQVADVLVDYAFDSGLREVMIVVPQSHVDSVEACCRLDPVSSGATQLGHGVQGQVYMYRR</sequence>
<proteinExistence type="predicted"/>
<evidence type="ECO:0000313" key="2">
    <source>
        <dbReference type="Proteomes" id="UP000271590"/>
    </source>
</evidence>
<evidence type="ECO:0008006" key="3">
    <source>
        <dbReference type="Google" id="ProtNLM"/>
    </source>
</evidence>
<dbReference type="EMBL" id="RQXU01000027">
    <property type="protein sequence ID" value="RRH81905.1"/>
    <property type="molecule type" value="Genomic_DNA"/>
</dbReference>
<accession>A0A3P3E600</accession>
<dbReference type="RefSeq" id="WP_124961543.1">
    <property type="nucleotide sequence ID" value="NZ_CBFHCE010000101.1"/>
</dbReference>
<name>A0A3P3E600_9BURK</name>
<dbReference type="AlphaFoldDB" id="A0A3P3E600"/>
<comment type="caution">
    <text evidence="1">The sequence shown here is derived from an EMBL/GenBank/DDBJ whole genome shotgun (WGS) entry which is preliminary data.</text>
</comment>
<protein>
    <recommendedName>
        <fullName evidence="3">N-acetyltransferase domain-containing protein</fullName>
    </recommendedName>
</protein>
<evidence type="ECO:0000313" key="1">
    <source>
        <dbReference type="EMBL" id="RRH81905.1"/>
    </source>
</evidence>
<dbReference type="Proteomes" id="UP000271590">
    <property type="component" value="Unassembled WGS sequence"/>
</dbReference>
<gene>
    <name evidence="1" type="ORF">EH244_27830</name>
</gene>
<reference evidence="1 2" key="1">
    <citation type="submission" date="2018-11" db="EMBL/GenBank/DDBJ databases">
        <title>The genome of Variovorax sp T529.</title>
        <authorList>
            <person name="Gao J."/>
        </authorList>
    </citation>
    <scope>NUCLEOTIDE SEQUENCE [LARGE SCALE GENOMIC DNA]</scope>
    <source>
        <strain evidence="1 2">T529</strain>
    </source>
</reference>
<organism evidence="1 2">
    <name type="scientific">Variovorax beijingensis</name>
    <dbReference type="NCBI Taxonomy" id="2496117"/>
    <lineage>
        <taxon>Bacteria</taxon>
        <taxon>Pseudomonadati</taxon>
        <taxon>Pseudomonadota</taxon>
        <taxon>Betaproteobacteria</taxon>
        <taxon>Burkholderiales</taxon>
        <taxon>Comamonadaceae</taxon>
        <taxon>Variovorax</taxon>
    </lineage>
</organism>